<evidence type="ECO:0000313" key="1">
    <source>
        <dbReference type="EMBL" id="CAA9213609.1"/>
    </source>
</evidence>
<protein>
    <submittedName>
        <fullName evidence="1">Uncharacterized protein</fullName>
    </submittedName>
</protein>
<dbReference type="AlphaFoldDB" id="A0A6J4H4E0"/>
<reference evidence="1" key="1">
    <citation type="submission" date="2020-02" db="EMBL/GenBank/DDBJ databases">
        <authorList>
            <person name="Meier V. D."/>
        </authorList>
    </citation>
    <scope>NUCLEOTIDE SEQUENCE</scope>
    <source>
        <strain evidence="1">AVDCRST_MAG76</strain>
    </source>
</reference>
<proteinExistence type="predicted"/>
<name>A0A6J4H4E0_9ACTN</name>
<organism evidence="1">
    <name type="scientific">uncultured Acidimicrobiales bacterium</name>
    <dbReference type="NCBI Taxonomy" id="310071"/>
    <lineage>
        <taxon>Bacteria</taxon>
        <taxon>Bacillati</taxon>
        <taxon>Actinomycetota</taxon>
        <taxon>Acidimicrobiia</taxon>
        <taxon>Acidimicrobiales</taxon>
        <taxon>environmental samples</taxon>
    </lineage>
</organism>
<gene>
    <name evidence="1" type="ORF">AVDCRST_MAG76-253</name>
</gene>
<dbReference type="EMBL" id="CADCSZ010000018">
    <property type="protein sequence ID" value="CAA9213609.1"/>
    <property type="molecule type" value="Genomic_DNA"/>
</dbReference>
<accession>A0A6J4H4E0</accession>
<sequence length="85" mass="9832">MQVCSDTNQGSYSFRCPTCLMAVSKPAEPRIIDLLVSSGVRMHLWRLPAELLEPKCGRPLSWDDLLEFHDLLQEPDWFTRLLDSR</sequence>